<evidence type="ECO:0000313" key="3">
    <source>
        <dbReference type="Proteomes" id="UP001286313"/>
    </source>
</evidence>
<feature type="region of interest" description="Disordered" evidence="1">
    <location>
        <begin position="19"/>
        <end position="67"/>
    </location>
</feature>
<accession>A0AAE1KRY0</accession>
<comment type="caution">
    <text evidence="2">The sequence shown here is derived from an EMBL/GenBank/DDBJ whole genome shotgun (WGS) entry which is preliminary data.</text>
</comment>
<keyword evidence="3" id="KW-1185">Reference proteome</keyword>
<proteinExistence type="predicted"/>
<dbReference type="AlphaFoldDB" id="A0AAE1KRY0"/>
<gene>
    <name evidence="2" type="ORF">Pcinc_014280</name>
</gene>
<evidence type="ECO:0000256" key="1">
    <source>
        <dbReference type="SAM" id="MobiDB-lite"/>
    </source>
</evidence>
<name>A0AAE1KRY0_PETCI</name>
<organism evidence="2 3">
    <name type="scientific">Petrolisthes cinctipes</name>
    <name type="common">Flat porcelain crab</name>
    <dbReference type="NCBI Taxonomy" id="88211"/>
    <lineage>
        <taxon>Eukaryota</taxon>
        <taxon>Metazoa</taxon>
        <taxon>Ecdysozoa</taxon>
        <taxon>Arthropoda</taxon>
        <taxon>Crustacea</taxon>
        <taxon>Multicrustacea</taxon>
        <taxon>Malacostraca</taxon>
        <taxon>Eumalacostraca</taxon>
        <taxon>Eucarida</taxon>
        <taxon>Decapoda</taxon>
        <taxon>Pleocyemata</taxon>
        <taxon>Anomura</taxon>
        <taxon>Galatheoidea</taxon>
        <taxon>Porcellanidae</taxon>
        <taxon>Petrolisthes</taxon>
    </lineage>
</organism>
<evidence type="ECO:0000313" key="2">
    <source>
        <dbReference type="EMBL" id="KAK3881272.1"/>
    </source>
</evidence>
<dbReference type="EMBL" id="JAWQEG010001236">
    <property type="protein sequence ID" value="KAK3881272.1"/>
    <property type="molecule type" value="Genomic_DNA"/>
</dbReference>
<sequence>MHHLTIPYSLLISPHPLSSPPIPSHLTSAPHSPYVSTRLTTSAPHSSRQHPLRHTIPPSSPHHPLFSPHVTTPLLALPPPSSQVTIPSSLLTSLSLPHVTNIPSSRQHHPFS</sequence>
<dbReference type="Proteomes" id="UP001286313">
    <property type="component" value="Unassembled WGS sequence"/>
</dbReference>
<feature type="compositionally biased region" description="Polar residues" evidence="1">
    <location>
        <begin position="27"/>
        <end position="46"/>
    </location>
</feature>
<protein>
    <submittedName>
        <fullName evidence="2">Uncharacterized protein</fullName>
    </submittedName>
</protein>
<reference evidence="2" key="1">
    <citation type="submission" date="2023-10" db="EMBL/GenBank/DDBJ databases">
        <title>Genome assemblies of two species of porcelain crab, Petrolisthes cinctipes and Petrolisthes manimaculis (Anomura: Porcellanidae).</title>
        <authorList>
            <person name="Angst P."/>
        </authorList>
    </citation>
    <scope>NUCLEOTIDE SEQUENCE</scope>
    <source>
        <strain evidence="2">PB745_01</strain>
        <tissue evidence="2">Gill</tissue>
    </source>
</reference>